<gene>
    <name evidence="3" type="ORF">PSAL00342_LOCUS7451</name>
</gene>
<keyword evidence="1" id="KW-0732">Signal</keyword>
<accession>A0A7S3UH13</accession>
<feature type="domain" description="Glycosyl transferase CAP10" evidence="2">
    <location>
        <begin position="63"/>
        <end position="311"/>
    </location>
</feature>
<dbReference type="AlphaFoldDB" id="A0A7S3UH13"/>
<feature type="chain" id="PRO_5030655115" description="Glycosyl transferase CAP10 domain-containing protein" evidence="1">
    <location>
        <begin position="20"/>
        <end position="321"/>
    </location>
</feature>
<dbReference type="SMART" id="SM00672">
    <property type="entry name" value="CAP10"/>
    <property type="match status" value="1"/>
</dbReference>
<organism evidence="3">
    <name type="scientific">Picocystis salinarum</name>
    <dbReference type="NCBI Taxonomy" id="88271"/>
    <lineage>
        <taxon>Eukaryota</taxon>
        <taxon>Viridiplantae</taxon>
        <taxon>Chlorophyta</taxon>
        <taxon>Picocystophyceae</taxon>
        <taxon>Picocystales</taxon>
        <taxon>Picocystaceae</taxon>
        <taxon>Picocystis</taxon>
    </lineage>
</organism>
<name>A0A7S3UH13_9CHLO</name>
<dbReference type="Pfam" id="PF05686">
    <property type="entry name" value="Glyco_transf_90"/>
    <property type="match status" value="1"/>
</dbReference>
<evidence type="ECO:0000313" key="3">
    <source>
        <dbReference type="EMBL" id="CAE0613552.1"/>
    </source>
</evidence>
<feature type="signal peptide" evidence="1">
    <location>
        <begin position="1"/>
        <end position="19"/>
    </location>
</feature>
<sequence>MKVCLLQLLLNLALGSSRSTEQMALFTVRNYSVACAGIQGGKCPDGKVTMLYNMLGSGLSILKSHRLELPPAVSFRVVTGSTGTHAENAICIARSHPSKRCIMVPNPYFGDLRKWEAAQNEVVQQNRPWSRKKAQAFYRGDCASSAESRFSLISIDSYLLDVGWLNSATETCLKKFARNEEELRLHLQKRKKALPESQFTKYRYLLNMPGSSAGSYSRHLNNIWNKGSIVVMWQNSAVEWYYDALVENVTHITVNKQNILKMLEDLNSWPTAKLLELAGNAYKVYVERLSADSIALQWYKVLLHVNNQKRGDDEPHPLLTL</sequence>
<reference evidence="3" key="1">
    <citation type="submission" date="2021-01" db="EMBL/GenBank/DDBJ databases">
        <authorList>
            <person name="Corre E."/>
            <person name="Pelletier E."/>
            <person name="Niang G."/>
            <person name="Scheremetjew M."/>
            <person name="Finn R."/>
            <person name="Kale V."/>
            <person name="Holt S."/>
            <person name="Cochrane G."/>
            <person name="Meng A."/>
            <person name="Brown T."/>
            <person name="Cohen L."/>
        </authorList>
    </citation>
    <scope>NUCLEOTIDE SEQUENCE</scope>
    <source>
        <strain evidence="3">CCMP1897</strain>
    </source>
</reference>
<evidence type="ECO:0000259" key="2">
    <source>
        <dbReference type="SMART" id="SM00672"/>
    </source>
</evidence>
<proteinExistence type="predicted"/>
<evidence type="ECO:0000256" key="1">
    <source>
        <dbReference type="SAM" id="SignalP"/>
    </source>
</evidence>
<protein>
    <recommendedName>
        <fullName evidence="2">Glycosyl transferase CAP10 domain-containing protein</fullName>
    </recommendedName>
</protein>
<dbReference type="EMBL" id="HBIS01009056">
    <property type="protein sequence ID" value="CAE0613552.1"/>
    <property type="molecule type" value="Transcribed_RNA"/>
</dbReference>
<dbReference type="InterPro" id="IPR006598">
    <property type="entry name" value="CAP10"/>
</dbReference>